<evidence type="ECO:0000313" key="2">
    <source>
        <dbReference type="EMBL" id="MBB4677628.1"/>
    </source>
</evidence>
<keyword evidence="3" id="KW-1185">Reference proteome</keyword>
<feature type="transmembrane region" description="Helical" evidence="1">
    <location>
        <begin position="43"/>
        <end position="62"/>
    </location>
</feature>
<proteinExistence type="predicted"/>
<keyword evidence="1" id="KW-0812">Transmembrane</keyword>
<evidence type="ECO:0000256" key="1">
    <source>
        <dbReference type="SAM" id="Phobius"/>
    </source>
</evidence>
<protein>
    <submittedName>
        <fullName evidence="2">Putative phage tail protein</fullName>
    </submittedName>
</protein>
<dbReference type="EMBL" id="JACHMH010000001">
    <property type="protein sequence ID" value="MBB4677628.1"/>
    <property type="molecule type" value="Genomic_DNA"/>
</dbReference>
<reference evidence="2 3" key="1">
    <citation type="submission" date="2020-08" db="EMBL/GenBank/DDBJ databases">
        <title>Sequencing the genomes of 1000 actinobacteria strains.</title>
        <authorList>
            <person name="Klenk H.-P."/>
        </authorList>
    </citation>
    <scope>NUCLEOTIDE SEQUENCE [LARGE SCALE GENOMIC DNA]</scope>
    <source>
        <strain evidence="2 3">DSM 44230</strain>
    </source>
</reference>
<comment type="caution">
    <text evidence="2">The sequence shown here is derived from an EMBL/GenBank/DDBJ whole genome shotgun (WGS) entry which is preliminary data.</text>
</comment>
<name>A0A7W7CD08_9PSEU</name>
<dbReference type="Proteomes" id="UP000533598">
    <property type="component" value="Unassembled WGS sequence"/>
</dbReference>
<keyword evidence="1" id="KW-0472">Membrane</keyword>
<dbReference type="AlphaFoldDB" id="A0A7W7CD08"/>
<dbReference type="RefSeq" id="WP_185003549.1">
    <property type="nucleotide sequence ID" value="NZ_BAAAUI010000023.1"/>
</dbReference>
<organism evidence="2 3">
    <name type="scientific">Crossiella cryophila</name>
    <dbReference type="NCBI Taxonomy" id="43355"/>
    <lineage>
        <taxon>Bacteria</taxon>
        <taxon>Bacillati</taxon>
        <taxon>Actinomycetota</taxon>
        <taxon>Actinomycetes</taxon>
        <taxon>Pseudonocardiales</taxon>
        <taxon>Pseudonocardiaceae</taxon>
        <taxon>Crossiella</taxon>
    </lineage>
</organism>
<accession>A0A7W7CD08</accession>
<keyword evidence="1" id="KW-1133">Transmembrane helix</keyword>
<sequence length="140" mass="14236">MLIVVGTFLPWLRSGEVLRDSYAAVGVLGRVSGLADGAVGPLLAVWPGVGIVAALCVVAYVTGFVRTAAVANVLFAAICGVMGGFAAFHVHGGTALGLVWVGPVVTVLGAVLGVLGGVAVLVAPIDRDRRHRRTISEHTV</sequence>
<feature type="transmembrane region" description="Helical" evidence="1">
    <location>
        <begin position="69"/>
        <end position="88"/>
    </location>
</feature>
<evidence type="ECO:0000313" key="3">
    <source>
        <dbReference type="Proteomes" id="UP000533598"/>
    </source>
</evidence>
<feature type="transmembrane region" description="Helical" evidence="1">
    <location>
        <begin position="100"/>
        <end position="123"/>
    </location>
</feature>
<gene>
    <name evidence="2" type="ORF">HNR67_003746</name>
</gene>